<proteinExistence type="inferred from homology"/>
<dbReference type="PROSITE" id="PS51257">
    <property type="entry name" value="PROKAR_LIPOPROTEIN"/>
    <property type="match status" value="1"/>
</dbReference>
<dbReference type="Pfam" id="PF03180">
    <property type="entry name" value="Lipoprotein_9"/>
    <property type="match status" value="1"/>
</dbReference>
<evidence type="ECO:0000313" key="7">
    <source>
        <dbReference type="EMBL" id="SHH15211.1"/>
    </source>
</evidence>
<evidence type="ECO:0000256" key="2">
    <source>
        <dbReference type="ARBA" id="ARBA00008973"/>
    </source>
</evidence>
<name>A0A1M5QMV5_9FIRM</name>
<accession>A0A1M5QMV5</accession>
<comment type="subcellular location">
    <subcellularLocation>
        <location evidence="1">Membrane</location>
        <topology evidence="1">Lipid-anchor</topology>
    </subcellularLocation>
</comment>
<dbReference type="SUPFAM" id="SSF53850">
    <property type="entry name" value="Periplasmic binding protein-like II"/>
    <property type="match status" value="1"/>
</dbReference>
<dbReference type="Proteomes" id="UP000243255">
    <property type="component" value="Unassembled WGS sequence"/>
</dbReference>
<keyword evidence="3" id="KW-0732">Signal</keyword>
<organism evidence="7 8">
    <name type="scientific">Asaccharospora irregularis DSM 2635</name>
    <dbReference type="NCBI Taxonomy" id="1121321"/>
    <lineage>
        <taxon>Bacteria</taxon>
        <taxon>Bacillati</taxon>
        <taxon>Bacillota</taxon>
        <taxon>Clostridia</taxon>
        <taxon>Peptostreptococcales</taxon>
        <taxon>Peptostreptococcaceae</taxon>
        <taxon>Asaccharospora</taxon>
    </lineage>
</organism>
<protein>
    <submittedName>
        <fullName evidence="7">D-methionine transport system substrate-binding protein</fullName>
    </submittedName>
</protein>
<evidence type="ECO:0000256" key="5">
    <source>
        <dbReference type="ARBA" id="ARBA00023139"/>
    </source>
</evidence>
<sequence>MVKNRYIKKLFLILILVLGTGCSNKNSNENVDKVEEKETIKIGCMRITEDIIDYVIDEMKDSNYKIEKVVFDGASNIPATALNDGSIDGFVVNHLQWVEVFNEKNNTNLKMVKPYIYYFKNGVYSSKYNSIDELPKDAVVAIPGDPNNMDRSLRLLQRMGLIKLDDKKELCNVADITENPKNIKLLETEITATVKSLYDVDMIISGANAMRLSGEDFEKSLFNDPVDKDFPISLTVNDGTEDEKWVKEFMEATNKESFKKKFNENYKGTFILYNDIKGE</sequence>
<dbReference type="Gene3D" id="3.40.190.10">
    <property type="entry name" value="Periplasmic binding protein-like II"/>
    <property type="match status" value="2"/>
</dbReference>
<dbReference type="AlphaFoldDB" id="A0A1M5QMV5"/>
<evidence type="ECO:0000256" key="1">
    <source>
        <dbReference type="ARBA" id="ARBA00004635"/>
    </source>
</evidence>
<evidence type="ECO:0000256" key="6">
    <source>
        <dbReference type="ARBA" id="ARBA00023288"/>
    </source>
</evidence>
<keyword evidence="6" id="KW-0449">Lipoprotein</keyword>
<comment type="similarity">
    <text evidence="2">Belongs to the NlpA lipoprotein family.</text>
</comment>
<dbReference type="STRING" id="1121321.SAMN04488530_12234"/>
<evidence type="ECO:0000313" key="8">
    <source>
        <dbReference type="Proteomes" id="UP000243255"/>
    </source>
</evidence>
<dbReference type="PANTHER" id="PTHR30429:SF0">
    <property type="entry name" value="METHIONINE-BINDING LIPOPROTEIN METQ"/>
    <property type="match status" value="1"/>
</dbReference>
<gene>
    <name evidence="7" type="ORF">SAMN04488530_12234</name>
</gene>
<dbReference type="EMBL" id="FQWX01000022">
    <property type="protein sequence ID" value="SHH15211.1"/>
    <property type="molecule type" value="Genomic_DNA"/>
</dbReference>
<keyword evidence="8" id="KW-1185">Reference proteome</keyword>
<reference evidence="8" key="1">
    <citation type="submission" date="2016-11" db="EMBL/GenBank/DDBJ databases">
        <authorList>
            <person name="Varghese N."/>
            <person name="Submissions S."/>
        </authorList>
    </citation>
    <scope>NUCLEOTIDE SEQUENCE [LARGE SCALE GENOMIC DNA]</scope>
    <source>
        <strain evidence="8">DSM 2635</strain>
    </source>
</reference>
<evidence type="ECO:0000256" key="4">
    <source>
        <dbReference type="ARBA" id="ARBA00023136"/>
    </source>
</evidence>
<evidence type="ECO:0000256" key="3">
    <source>
        <dbReference type="ARBA" id="ARBA00022729"/>
    </source>
</evidence>
<keyword evidence="5" id="KW-0564">Palmitate</keyword>
<dbReference type="GO" id="GO:0016020">
    <property type="term" value="C:membrane"/>
    <property type="evidence" value="ECO:0007669"/>
    <property type="project" value="UniProtKB-SubCell"/>
</dbReference>
<keyword evidence="4" id="KW-0472">Membrane</keyword>
<dbReference type="InterPro" id="IPR004872">
    <property type="entry name" value="Lipoprotein_NlpA"/>
</dbReference>
<dbReference type="PANTHER" id="PTHR30429">
    <property type="entry name" value="D-METHIONINE-BINDING LIPOPROTEIN METQ"/>
    <property type="match status" value="1"/>
</dbReference>